<gene>
    <name evidence="1" type="ORF">HDF08_004072</name>
</gene>
<evidence type="ECO:0000313" key="2">
    <source>
        <dbReference type="Proteomes" id="UP000564385"/>
    </source>
</evidence>
<dbReference type="AlphaFoldDB" id="A0A852VGL2"/>
<reference evidence="1 2" key="1">
    <citation type="submission" date="2020-07" db="EMBL/GenBank/DDBJ databases">
        <title>Genomic Encyclopedia of Type Strains, Phase IV (KMG-V): Genome sequencing to study the core and pangenomes of soil and plant-associated prokaryotes.</title>
        <authorList>
            <person name="Whitman W."/>
        </authorList>
    </citation>
    <scope>NUCLEOTIDE SEQUENCE [LARGE SCALE GENOMIC DNA]</scope>
    <source>
        <strain evidence="1 2">M8UP22</strain>
    </source>
</reference>
<name>A0A852VGL2_9BACT</name>
<organism evidence="1 2">
    <name type="scientific">Tunturiibacter lichenicola</name>
    <dbReference type="NCBI Taxonomy" id="2051959"/>
    <lineage>
        <taxon>Bacteria</taxon>
        <taxon>Pseudomonadati</taxon>
        <taxon>Acidobacteriota</taxon>
        <taxon>Terriglobia</taxon>
        <taxon>Terriglobales</taxon>
        <taxon>Acidobacteriaceae</taxon>
        <taxon>Tunturiibacter</taxon>
    </lineage>
</organism>
<evidence type="ECO:0000313" key="1">
    <source>
        <dbReference type="EMBL" id="NYF91953.1"/>
    </source>
</evidence>
<dbReference type="Proteomes" id="UP000564385">
    <property type="component" value="Unassembled WGS sequence"/>
</dbReference>
<sequence length="129" mass="14134">MTRILVVGTMLLVIFVAVFRQRIFLRDPLGKMERNDVAVDGARLYINFSNDVLVEEPGTERRYLVQGWSGIPGVPQILGCVQGLACWTDADHASVYPLDGRGAGAKAAMSAKVVTFADETGARIRVQLR</sequence>
<proteinExistence type="predicted"/>
<protein>
    <submittedName>
        <fullName evidence="1">Uncharacterized protein</fullName>
    </submittedName>
</protein>
<comment type="caution">
    <text evidence="1">The sequence shown here is derived from an EMBL/GenBank/DDBJ whole genome shotgun (WGS) entry which is preliminary data.</text>
</comment>
<accession>A0A852VGL2</accession>
<dbReference type="EMBL" id="JACCCU010000003">
    <property type="protein sequence ID" value="NYF91953.1"/>
    <property type="molecule type" value="Genomic_DNA"/>
</dbReference>